<keyword evidence="3" id="KW-1185">Reference proteome</keyword>
<evidence type="ECO:0000259" key="1">
    <source>
        <dbReference type="Pfam" id="PF17667"/>
    </source>
</evidence>
<dbReference type="InterPro" id="IPR011009">
    <property type="entry name" value="Kinase-like_dom_sf"/>
</dbReference>
<feature type="domain" description="Fungal-type protein kinase" evidence="1">
    <location>
        <begin position="35"/>
        <end position="157"/>
    </location>
</feature>
<protein>
    <recommendedName>
        <fullName evidence="1">Fungal-type protein kinase domain-containing protein</fullName>
    </recommendedName>
</protein>
<dbReference type="InterPro" id="IPR040976">
    <property type="entry name" value="Pkinase_fungal"/>
</dbReference>
<sequence length="289" mass="34036">MVQQHAWVEDSLQQNFALQNRESHILLDCQKLKPIRERIIHRQLGKHLHWFRTTFEVVNAMKDALIAHRALNEKAGILHRDISPTHVRIEHGEGVLVDWDDDYADTKGWPKGVSEDLPARVGTKEFMSKSLLSKRSELLQPELIDTLESFFHTLGWLGLVWGDHKLDTLEITMQIMRQYYIRPESPLRWVNKLYSSLPPGPFWRLVFELGRAVSIRYMVDQVSDDLLLVHILQRTPPKPSEMKEWRDSEWMVERFTKAANALSLIEVPTARVQRYLIVRPDREVLWFYI</sequence>
<name>A0AAW0BWC9_9AGAR</name>
<dbReference type="SUPFAM" id="SSF56112">
    <property type="entry name" value="Protein kinase-like (PK-like)"/>
    <property type="match status" value="1"/>
</dbReference>
<organism evidence="2 3">
    <name type="scientific">Paramarasmius palmivorus</name>
    <dbReference type="NCBI Taxonomy" id="297713"/>
    <lineage>
        <taxon>Eukaryota</taxon>
        <taxon>Fungi</taxon>
        <taxon>Dikarya</taxon>
        <taxon>Basidiomycota</taxon>
        <taxon>Agaricomycotina</taxon>
        <taxon>Agaricomycetes</taxon>
        <taxon>Agaricomycetidae</taxon>
        <taxon>Agaricales</taxon>
        <taxon>Marasmiineae</taxon>
        <taxon>Marasmiaceae</taxon>
        <taxon>Paramarasmius</taxon>
    </lineage>
</organism>
<dbReference type="AlphaFoldDB" id="A0AAW0BWC9"/>
<dbReference type="Proteomes" id="UP001383192">
    <property type="component" value="Unassembled WGS sequence"/>
</dbReference>
<proteinExistence type="predicted"/>
<comment type="caution">
    <text evidence="2">The sequence shown here is derived from an EMBL/GenBank/DDBJ whole genome shotgun (WGS) entry which is preliminary data.</text>
</comment>
<dbReference type="PANTHER" id="PTHR38248:SF2">
    <property type="entry name" value="FUNK1 11"/>
    <property type="match status" value="1"/>
</dbReference>
<dbReference type="EMBL" id="JAYKXP010000076">
    <property type="protein sequence ID" value="KAK7030396.1"/>
    <property type="molecule type" value="Genomic_DNA"/>
</dbReference>
<evidence type="ECO:0000313" key="3">
    <source>
        <dbReference type="Proteomes" id="UP001383192"/>
    </source>
</evidence>
<gene>
    <name evidence="2" type="ORF">VNI00_014140</name>
</gene>
<accession>A0AAW0BWC9</accession>
<dbReference type="Pfam" id="PF17667">
    <property type="entry name" value="Pkinase_fungal"/>
    <property type="match status" value="1"/>
</dbReference>
<evidence type="ECO:0000313" key="2">
    <source>
        <dbReference type="EMBL" id="KAK7030396.1"/>
    </source>
</evidence>
<reference evidence="2 3" key="1">
    <citation type="submission" date="2024-01" db="EMBL/GenBank/DDBJ databases">
        <title>A draft genome for a cacao thread blight-causing isolate of Paramarasmius palmivorus.</title>
        <authorList>
            <person name="Baruah I.K."/>
            <person name="Bukari Y."/>
            <person name="Amoako-Attah I."/>
            <person name="Meinhardt L.W."/>
            <person name="Bailey B.A."/>
            <person name="Cohen S.P."/>
        </authorList>
    </citation>
    <scope>NUCLEOTIDE SEQUENCE [LARGE SCALE GENOMIC DNA]</scope>
    <source>
        <strain evidence="2 3">GH-12</strain>
    </source>
</reference>
<dbReference type="PANTHER" id="PTHR38248">
    <property type="entry name" value="FUNK1 6"/>
    <property type="match status" value="1"/>
</dbReference>